<dbReference type="Proteomes" id="UP000054248">
    <property type="component" value="Unassembled WGS sequence"/>
</dbReference>
<dbReference type="OrthoDB" id="3205957at2759"/>
<dbReference type="Gene3D" id="3.40.50.1460">
    <property type="match status" value="1"/>
</dbReference>
<feature type="non-terminal residue" evidence="1">
    <location>
        <position position="1"/>
    </location>
</feature>
<keyword evidence="2" id="KW-1185">Reference proteome</keyword>
<gene>
    <name evidence="1" type="ORF">M407DRAFT_26343</name>
</gene>
<accession>A0A0C3QFU0</accession>
<proteinExistence type="predicted"/>
<name>A0A0C3QFU0_9AGAM</name>
<organism evidence="1 2">
    <name type="scientific">Tulasnella calospora MUT 4182</name>
    <dbReference type="NCBI Taxonomy" id="1051891"/>
    <lineage>
        <taxon>Eukaryota</taxon>
        <taxon>Fungi</taxon>
        <taxon>Dikarya</taxon>
        <taxon>Basidiomycota</taxon>
        <taxon>Agaricomycotina</taxon>
        <taxon>Agaricomycetes</taxon>
        <taxon>Cantharellales</taxon>
        <taxon>Tulasnellaceae</taxon>
        <taxon>Tulasnella</taxon>
    </lineage>
</organism>
<evidence type="ECO:0000313" key="1">
    <source>
        <dbReference type="EMBL" id="KIO24224.1"/>
    </source>
</evidence>
<dbReference type="AlphaFoldDB" id="A0A0C3QFU0"/>
<sequence>NLPSTPCGKTYSIIVAVASGDPDPEQYLHGVEGDLPFVFDELNARTTDTPRVITDVNCESWESRAQVVPANLQHIKLSFIQKASIEEMGQALKQGDLCYVYIGGHAEMDPDGTSCVMPLSKDERLHGNVSASWLKDAAGGGGTIIVFADICHSSAFLKLPNIYEIDAHGLLYCTAAGGKEYRNIQGQLIVVSSTECGQLARTIEITKGVYAGWHGFFTWLLFKYFKESSPQVDIDKLLLYLRVQCARHPEKPRPQVSATMEGLGQLPIRPKRA</sequence>
<protein>
    <submittedName>
        <fullName evidence="1">Uncharacterized protein</fullName>
    </submittedName>
</protein>
<dbReference type="EMBL" id="KN823065">
    <property type="protein sequence ID" value="KIO24224.1"/>
    <property type="molecule type" value="Genomic_DNA"/>
</dbReference>
<reference evidence="1 2" key="1">
    <citation type="submission" date="2014-04" db="EMBL/GenBank/DDBJ databases">
        <authorList>
            <consortium name="DOE Joint Genome Institute"/>
            <person name="Kuo A."/>
            <person name="Girlanda M."/>
            <person name="Perotto S."/>
            <person name="Kohler A."/>
            <person name="Nagy L.G."/>
            <person name="Floudas D."/>
            <person name="Copeland A."/>
            <person name="Barry K.W."/>
            <person name="Cichocki N."/>
            <person name="Veneault-Fourrey C."/>
            <person name="LaButti K."/>
            <person name="Lindquist E.A."/>
            <person name="Lipzen A."/>
            <person name="Lundell T."/>
            <person name="Morin E."/>
            <person name="Murat C."/>
            <person name="Sun H."/>
            <person name="Tunlid A."/>
            <person name="Henrissat B."/>
            <person name="Grigoriev I.V."/>
            <person name="Hibbett D.S."/>
            <person name="Martin F."/>
            <person name="Nordberg H.P."/>
            <person name="Cantor M.N."/>
            <person name="Hua S.X."/>
        </authorList>
    </citation>
    <scope>NUCLEOTIDE SEQUENCE [LARGE SCALE GENOMIC DNA]</scope>
    <source>
        <strain evidence="1 2">MUT 4182</strain>
    </source>
</reference>
<reference evidence="2" key="2">
    <citation type="submission" date="2015-01" db="EMBL/GenBank/DDBJ databases">
        <title>Evolutionary Origins and Diversification of the Mycorrhizal Mutualists.</title>
        <authorList>
            <consortium name="DOE Joint Genome Institute"/>
            <consortium name="Mycorrhizal Genomics Consortium"/>
            <person name="Kohler A."/>
            <person name="Kuo A."/>
            <person name="Nagy L.G."/>
            <person name="Floudas D."/>
            <person name="Copeland A."/>
            <person name="Barry K.W."/>
            <person name="Cichocki N."/>
            <person name="Veneault-Fourrey C."/>
            <person name="LaButti K."/>
            <person name="Lindquist E.A."/>
            <person name="Lipzen A."/>
            <person name="Lundell T."/>
            <person name="Morin E."/>
            <person name="Murat C."/>
            <person name="Riley R."/>
            <person name="Ohm R."/>
            <person name="Sun H."/>
            <person name="Tunlid A."/>
            <person name="Henrissat B."/>
            <person name="Grigoriev I.V."/>
            <person name="Hibbett D.S."/>
            <person name="Martin F."/>
        </authorList>
    </citation>
    <scope>NUCLEOTIDE SEQUENCE [LARGE SCALE GENOMIC DNA]</scope>
    <source>
        <strain evidence="2">MUT 4182</strain>
    </source>
</reference>
<evidence type="ECO:0000313" key="2">
    <source>
        <dbReference type="Proteomes" id="UP000054248"/>
    </source>
</evidence>
<dbReference type="HOGENOM" id="CLU_994646_0_0_1"/>